<accession>G8PAD1</accession>
<organism evidence="1 2">
    <name type="scientific">Pediococcus claussenii (strain ATCC BAA-344 / DSM 14800 / JCM 18046 / KCTC 3811 / LMG 21948 / P06)</name>
    <dbReference type="NCBI Taxonomy" id="701521"/>
    <lineage>
        <taxon>Bacteria</taxon>
        <taxon>Bacillati</taxon>
        <taxon>Bacillota</taxon>
        <taxon>Bacilli</taxon>
        <taxon>Lactobacillales</taxon>
        <taxon>Lactobacillaceae</taxon>
        <taxon>Pediococcus</taxon>
    </lineage>
</organism>
<reference evidence="1 2" key="1">
    <citation type="journal article" date="2012" name="J. Bacteriol.">
        <title>Complete Genome Sequence of the Beer Spoilage Organism Pediococcus claussenii ATCC BAA-344T.</title>
        <authorList>
            <person name="Pittet V."/>
            <person name="Abegunde T."/>
            <person name="Marfleet T."/>
            <person name="Haakensen M."/>
            <person name="Morrow K."/>
            <person name="Jayaprakash T."/>
            <person name="Schroeder K."/>
            <person name="Trost B."/>
            <person name="Byrns S."/>
            <person name="Bergsveinson J."/>
            <person name="Kusalik A."/>
            <person name="Ziola B."/>
        </authorList>
    </citation>
    <scope>NUCLEOTIDE SEQUENCE [LARGE SCALE GENOMIC DNA]</scope>
    <source>
        <strain evidence="1 2">ATCC BAA-344</strain>
    </source>
</reference>
<dbReference type="AlphaFoldDB" id="G8PAD1"/>
<evidence type="ECO:0000313" key="1">
    <source>
        <dbReference type="EMBL" id="AEV94570.1"/>
    </source>
</evidence>
<sequence>MTKNNNTKIKTLILSFMLSILFTGGMFAHADELNKSASSPGAFLEEIKILV</sequence>
<dbReference type="EMBL" id="CP003137">
    <property type="protein sequence ID" value="AEV94570.1"/>
    <property type="molecule type" value="Genomic_DNA"/>
</dbReference>
<dbReference type="KEGG" id="pce:PECL_247"/>
<proteinExistence type="predicted"/>
<dbReference type="HOGENOM" id="CLU_3101905_0_0_9"/>
<dbReference type="PATRIC" id="fig|701521.8.peg.237"/>
<dbReference type="STRING" id="701521.PECL_247"/>
<protein>
    <submittedName>
        <fullName evidence="1">Uncharacterized protein</fullName>
    </submittedName>
</protein>
<name>G8PAD1_PEDCP</name>
<dbReference type="Proteomes" id="UP000005444">
    <property type="component" value="Chromosome"/>
</dbReference>
<evidence type="ECO:0000313" key="2">
    <source>
        <dbReference type="Proteomes" id="UP000005444"/>
    </source>
</evidence>
<keyword evidence="2" id="KW-1185">Reference proteome</keyword>
<gene>
    <name evidence="1" type="ordered locus">PECL_247</name>
</gene>